<organism evidence="4 5">
    <name type="scientific">Athelia psychrophila</name>
    <dbReference type="NCBI Taxonomy" id="1759441"/>
    <lineage>
        <taxon>Eukaryota</taxon>
        <taxon>Fungi</taxon>
        <taxon>Dikarya</taxon>
        <taxon>Basidiomycota</taxon>
        <taxon>Agaricomycotina</taxon>
        <taxon>Agaricomycetes</taxon>
        <taxon>Agaricomycetidae</taxon>
        <taxon>Atheliales</taxon>
        <taxon>Atheliaceae</taxon>
        <taxon>Athelia</taxon>
    </lineage>
</organism>
<dbReference type="PANTHER" id="PTHR31001">
    <property type="entry name" value="UNCHARACTERIZED TRANSCRIPTIONAL REGULATORY PROTEIN"/>
    <property type="match status" value="1"/>
</dbReference>
<evidence type="ECO:0000256" key="2">
    <source>
        <dbReference type="ARBA" id="ARBA00023242"/>
    </source>
</evidence>
<dbReference type="Pfam" id="PF04082">
    <property type="entry name" value="Fungal_trans"/>
    <property type="match status" value="1"/>
</dbReference>
<sequence>MTATELADGEIYEERVYDATEMMGSLLIGADGKTRHLGGSASSEFLLTLLDPSDNIATLDPRETAHYGMPAEIVELSNAFPMGITTCTYGADHFTEFLPPRSRALQLVDLYYAHFTSLQLPIPRSDLIKTFIDTIYQGGEVGSAYAVHPHKLSVIFIVLASGAVSDNPAFASTLAHQYCVLSRACLSLKSVMREATLATVQAVFMNIWFLHTTDHDKSNEERWILQGACVKIAQIIGLQRDSAGWNMDQDEVQRRRVLWWEIYTYDAWSSVKNGRPPSIDLQHTDCRYPRDPDPNVLSANTKELGFHAWKIRFAVSALTPIMHYVFGIRKSSYSDLLELDKKIRQITIPDHLKAPMNLTQSHRSWSSDPSQAMQQYTTLAVVETHLLYIHRRYFAQAIHEEPLNPLKHKYGPSVMASYRSAYRMVCSLKDLYDDHPETTNQQHHFWDCMFSGCVLFAALIIESPGSSLAREAYPGLELAVRFFEVVRSNECFSQSALPMLQRLLKRSQAAFVAFHSSSPQVGVLPNGNDMQPDDLAILGGLQSIITPRPASHSLVAQSANSSSASLDSNQPNAPFNFNITADTVAPDPNMQNGGDFDLSTFFMSDAEHQEMSDWSLFDPPSFGQEFNTDFLHTETYTQTSAVDPDHGLPEQGDRGAAMIAGTGVIWSMFANQLLP</sequence>
<dbReference type="Proteomes" id="UP000076532">
    <property type="component" value="Unassembled WGS sequence"/>
</dbReference>
<reference evidence="4 5" key="1">
    <citation type="journal article" date="2016" name="Mol. Biol. Evol.">
        <title>Comparative Genomics of Early-Diverging Mushroom-Forming Fungi Provides Insights into the Origins of Lignocellulose Decay Capabilities.</title>
        <authorList>
            <person name="Nagy L.G."/>
            <person name="Riley R."/>
            <person name="Tritt A."/>
            <person name="Adam C."/>
            <person name="Daum C."/>
            <person name="Floudas D."/>
            <person name="Sun H."/>
            <person name="Yadav J.S."/>
            <person name="Pangilinan J."/>
            <person name="Larsson K.H."/>
            <person name="Matsuura K."/>
            <person name="Barry K."/>
            <person name="Labutti K."/>
            <person name="Kuo R."/>
            <person name="Ohm R.A."/>
            <person name="Bhattacharya S.S."/>
            <person name="Shirouzu T."/>
            <person name="Yoshinaga Y."/>
            <person name="Martin F.M."/>
            <person name="Grigoriev I.V."/>
            <person name="Hibbett D.S."/>
        </authorList>
    </citation>
    <scope>NUCLEOTIDE SEQUENCE [LARGE SCALE GENOMIC DNA]</scope>
    <source>
        <strain evidence="4 5">CBS 109695</strain>
    </source>
</reference>
<dbReference type="STRING" id="436010.A0A165XM04"/>
<accession>A0A165XM04</accession>
<dbReference type="OrthoDB" id="424974at2759"/>
<evidence type="ECO:0000259" key="3">
    <source>
        <dbReference type="SMART" id="SM00906"/>
    </source>
</evidence>
<dbReference type="GO" id="GO:0008270">
    <property type="term" value="F:zinc ion binding"/>
    <property type="evidence" value="ECO:0007669"/>
    <property type="project" value="InterPro"/>
</dbReference>
<dbReference type="EMBL" id="KV417716">
    <property type="protein sequence ID" value="KZP08686.1"/>
    <property type="molecule type" value="Genomic_DNA"/>
</dbReference>
<dbReference type="InterPro" id="IPR007219">
    <property type="entry name" value="XnlR_reg_dom"/>
</dbReference>
<dbReference type="GO" id="GO:0005634">
    <property type="term" value="C:nucleus"/>
    <property type="evidence" value="ECO:0007669"/>
    <property type="project" value="UniProtKB-SubCell"/>
</dbReference>
<dbReference type="GO" id="GO:0006351">
    <property type="term" value="P:DNA-templated transcription"/>
    <property type="evidence" value="ECO:0007669"/>
    <property type="project" value="InterPro"/>
</dbReference>
<evidence type="ECO:0000313" key="4">
    <source>
        <dbReference type="EMBL" id="KZP08686.1"/>
    </source>
</evidence>
<protein>
    <recommendedName>
        <fullName evidence="3">Xylanolytic transcriptional activator regulatory domain-containing protein</fullName>
    </recommendedName>
</protein>
<feature type="domain" description="Xylanolytic transcriptional activator regulatory" evidence="3">
    <location>
        <begin position="222"/>
        <end position="295"/>
    </location>
</feature>
<dbReference type="GO" id="GO:0003677">
    <property type="term" value="F:DNA binding"/>
    <property type="evidence" value="ECO:0007669"/>
    <property type="project" value="InterPro"/>
</dbReference>
<name>A0A165XM04_9AGAM</name>
<comment type="subcellular location">
    <subcellularLocation>
        <location evidence="1">Nucleus</location>
    </subcellularLocation>
</comment>
<evidence type="ECO:0000313" key="5">
    <source>
        <dbReference type="Proteomes" id="UP000076532"/>
    </source>
</evidence>
<gene>
    <name evidence="4" type="ORF">FIBSPDRAFT_840069</name>
</gene>
<keyword evidence="5" id="KW-1185">Reference proteome</keyword>
<dbReference type="CDD" id="cd12148">
    <property type="entry name" value="fungal_TF_MHR"/>
    <property type="match status" value="1"/>
</dbReference>
<proteinExistence type="predicted"/>
<dbReference type="InterPro" id="IPR050613">
    <property type="entry name" value="Sec_Metabolite_Reg"/>
</dbReference>
<dbReference type="PANTHER" id="PTHR31001:SF56">
    <property type="entry name" value="ZN(2)-C6 FUNGAL-TYPE DOMAIN-CONTAINING PROTEIN"/>
    <property type="match status" value="1"/>
</dbReference>
<evidence type="ECO:0000256" key="1">
    <source>
        <dbReference type="ARBA" id="ARBA00004123"/>
    </source>
</evidence>
<keyword evidence="2" id="KW-0539">Nucleus</keyword>
<dbReference type="AlphaFoldDB" id="A0A165XM04"/>
<dbReference type="SMART" id="SM00906">
    <property type="entry name" value="Fungal_trans"/>
    <property type="match status" value="1"/>
</dbReference>